<evidence type="ECO:0000259" key="6">
    <source>
        <dbReference type="PROSITE" id="PS51044"/>
    </source>
</evidence>
<keyword evidence="3" id="KW-0862">Zinc</keyword>
<sequence length="245" mass="27251">MEGIESSGKVNKPVLRVSPAVSNNVKLVWTHDYATYSYFYYAVYLARKRSTRELCEALRRHSFQSASVTKQKIIEKLASTAASTNTTDDADLVIENTLPVQLLCPLSKCRIDLPVRGQNCQHIQCYDANTYLLINERKPAWRCPVCDVPAPFHELLVDGLMLEILADTMAENLEEIIFKEDSSWSPVGKFGSPSNAQHATGATSASWADKNPPFPKLQPPPLSCSTCPPELPTSSQRFFQPSEDA</sequence>
<dbReference type="CDD" id="cd16650">
    <property type="entry name" value="SP-RING_PIAS-like"/>
    <property type="match status" value="1"/>
</dbReference>
<keyword evidence="1" id="KW-0479">Metal-binding</keyword>
<dbReference type="GO" id="GO:0003712">
    <property type="term" value="F:transcription coregulator activity"/>
    <property type="evidence" value="ECO:0007669"/>
    <property type="project" value="TreeGrafter"/>
</dbReference>
<dbReference type="Proteomes" id="UP000281553">
    <property type="component" value="Unassembled WGS sequence"/>
</dbReference>
<dbReference type="Gene3D" id="3.30.40.10">
    <property type="entry name" value="Zinc/RING finger domain, C3HC4 (zinc finger)"/>
    <property type="match status" value="1"/>
</dbReference>
<dbReference type="GO" id="GO:0006357">
    <property type="term" value="P:regulation of transcription by RNA polymerase II"/>
    <property type="evidence" value="ECO:0007669"/>
    <property type="project" value="TreeGrafter"/>
</dbReference>
<dbReference type="Pfam" id="PF02891">
    <property type="entry name" value="zf-MIZ"/>
    <property type="match status" value="1"/>
</dbReference>
<evidence type="ECO:0000256" key="2">
    <source>
        <dbReference type="ARBA" id="ARBA00022771"/>
    </source>
</evidence>
<dbReference type="PANTHER" id="PTHR10782:SF4">
    <property type="entry name" value="TONALLI, ISOFORM E"/>
    <property type="match status" value="1"/>
</dbReference>
<feature type="region of interest" description="Disordered" evidence="5">
    <location>
        <begin position="189"/>
        <end position="245"/>
    </location>
</feature>
<protein>
    <recommendedName>
        <fullName evidence="6">SP-RING-type domain-containing protein</fullName>
    </recommendedName>
</protein>
<keyword evidence="2 4" id="KW-0863">Zinc-finger</keyword>
<evidence type="ECO:0000256" key="1">
    <source>
        <dbReference type="ARBA" id="ARBA00022723"/>
    </source>
</evidence>
<dbReference type="GO" id="GO:0061665">
    <property type="term" value="F:SUMO ligase activity"/>
    <property type="evidence" value="ECO:0007669"/>
    <property type="project" value="TreeGrafter"/>
</dbReference>
<feature type="compositionally biased region" description="Pro residues" evidence="5">
    <location>
        <begin position="212"/>
        <end position="222"/>
    </location>
</feature>
<evidence type="ECO:0000256" key="5">
    <source>
        <dbReference type="SAM" id="MobiDB-lite"/>
    </source>
</evidence>
<dbReference type="InterPro" id="IPR013083">
    <property type="entry name" value="Znf_RING/FYVE/PHD"/>
</dbReference>
<dbReference type="GO" id="GO:0016925">
    <property type="term" value="P:protein sumoylation"/>
    <property type="evidence" value="ECO:0007669"/>
    <property type="project" value="TreeGrafter"/>
</dbReference>
<organism evidence="7 8">
    <name type="scientific">Dibothriocephalus latus</name>
    <name type="common">Fish tapeworm</name>
    <name type="synonym">Diphyllobothrium latum</name>
    <dbReference type="NCBI Taxonomy" id="60516"/>
    <lineage>
        <taxon>Eukaryota</taxon>
        <taxon>Metazoa</taxon>
        <taxon>Spiralia</taxon>
        <taxon>Lophotrochozoa</taxon>
        <taxon>Platyhelminthes</taxon>
        <taxon>Cestoda</taxon>
        <taxon>Eucestoda</taxon>
        <taxon>Diphyllobothriidea</taxon>
        <taxon>Diphyllobothriidae</taxon>
        <taxon>Dibothriocephalus</taxon>
    </lineage>
</organism>
<gene>
    <name evidence="7" type="ORF">DILT_LOCUS10483</name>
</gene>
<evidence type="ECO:0000256" key="4">
    <source>
        <dbReference type="PROSITE-ProRule" id="PRU00452"/>
    </source>
</evidence>
<dbReference type="PROSITE" id="PS51044">
    <property type="entry name" value="ZF_SP_RING"/>
    <property type="match status" value="1"/>
</dbReference>
<dbReference type="InterPro" id="IPR004181">
    <property type="entry name" value="Znf_MIZ"/>
</dbReference>
<dbReference type="EMBL" id="UYRU01059914">
    <property type="protein sequence ID" value="VDN14652.1"/>
    <property type="molecule type" value="Genomic_DNA"/>
</dbReference>
<dbReference type="GO" id="GO:0008270">
    <property type="term" value="F:zinc ion binding"/>
    <property type="evidence" value="ECO:0007669"/>
    <property type="project" value="UniProtKB-KW"/>
</dbReference>
<evidence type="ECO:0000256" key="3">
    <source>
        <dbReference type="ARBA" id="ARBA00022833"/>
    </source>
</evidence>
<dbReference type="PANTHER" id="PTHR10782">
    <property type="entry name" value="ZINC FINGER MIZ DOMAIN-CONTAINING PROTEIN"/>
    <property type="match status" value="1"/>
</dbReference>
<evidence type="ECO:0000313" key="7">
    <source>
        <dbReference type="EMBL" id="VDN14652.1"/>
    </source>
</evidence>
<proteinExistence type="predicted"/>
<name>A0A3P7P2X2_DIBLA</name>
<dbReference type="OrthoDB" id="6287745at2759"/>
<dbReference type="SUPFAM" id="SSF57850">
    <property type="entry name" value="RING/U-box"/>
    <property type="match status" value="1"/>
</dbReference>
<evidence type="ECO:0000313" key="8">
    <source>
        <dbReference type="Proteomes" id="UP000281553"/>
    </source>
</evidence>
<dbReference type="AlphaFoldDB" id="A0A3P7P2X2"/>
<dbReference type="GO" id="GO:0000785">
    <property type="term" value="C:chromatin"/>
    <property type="evidence" value="ECO:0007669"/>
    <property type="project" value="TreeGrafter"/>
</dbReference>
<keyword evidence="8" id="KW-1185">Reference proteome</keyword>
<feature type="non-terminal residue" evidence="7">
    <location>
        <position position="245"/>
    </location>
</feature>
<feature type="compositionally biased region" description="Polar residues" evidence="5">
    <location>
        <begin position="192"/>
        <end position="206"/>
    </location>
</feature>
<reference evidence="7 8" key="1">
    <citation type="submission" date="2018-11" db="EMBL/GenBank/DDBJ databases">
        <authorList>
            <consortium name="Pathogen Informatics"/>
        </authorList>
    </citation>
    <scope>NUCLEOTIDE SEQUENCE [LARGE SCALE GENOMIC DNA]</scope>
</reference>
<accession>A0A3P7P2X2</accession>
<feature type="domain" description="SP-RING-type" evidence="6">
    <location>
        <begin position="88"/>
        <end position="175"/>
    </location>
</feature>